<gene>
    <name evidence="1" type="ORF">C5F49_04320</name>
</gene>
<keyword evidence="2" id="KW-1185">Reference proteome</keyword>
<name>A0A7D5R8U0_9ARCH</name>
<dbReference type="Proteomes" id="UP000509441">
    <property type="component" value="Chromosome"/>
</dbReference>
<reference evidence="1 2" key="1">
    <citation type="submission" date="2018-02" db="EMBL/GenBank/DDBJ databases">
        <title>Complete genome of Nitrosopumilus oxyclinae HCE1.</title>
        <authorList>
            <person name="Qin W."/>
            <person name="Zheng Y."/>
            <person name="Stahl D.A."/>
        </authorList>
    </citation>
    <scope>NUCLEOTIDE SEQUENCE [LARGE SCALE GENOMIC DNA]</scope>
    <source>
        <strain evidence="1 2">HCE1</strain>
    </source>
</reference>
<sequence length="128" mass="14279">MSGACESGIGIFANGEEECGITNIGDSAIAFFKNKPETINGSRVLFDIGKHKEGMIFVRFTLHTDSKDYSFEVFPQISWLRLFTSSGMVNVTDNDHQPLGRFNIPLDTLRDKLSKVPECRDLVDGVFE</sequence>
<evidence type="ECO:0000313" key="1">
    <source>
        <dbReference type="EMBL" id="QLH04622.1"/>
    </source>
</evidence>
<accession>A0A7D5R8U0</accession>
<dbReference type="GeneID" id="56061166"/>
<proteinExistence type="predicted"/>
<organism evidence="1 2">
    <name type="scientific">Nitrosopumilus oxyclinae</name>
    <dbReference type="NCBI Taxonomy" id="1959104"/>
    <lineage>
        <taxon>Archaea</taxon>
        <taxon>Nitrososphaerota</taxon>
        <taxon>Nitrososphaeria</taxon>
        <taxon>Nitrosopumilales</taxon>
        <taxon>Nitrosopumilaceae</taxon>
        <taxon>Nitrosopumilus</taxon>
    </lineage>
</organism>
<protein>
    <submittedName>
        <fullName evidence="1">Uncharacterized protein</fullName>
    </submittedName>
</protein>
<dbReference type="AlphaFoldDB" id="A0A7D5R8U0"/>
<evidence type="ECO:0000313" key="2">
    <source>
        <dbReference type="Proteomes" id="UP000509441"/>
    </source>
</evidence>
<dbReference type="RefSeq" id="WP_179363530.1">
    <property type="nucleotide sequence ID" value="NZ_CP026994.1"/>
</dbReference>
<dbReference type="EMBL" id="CP026994">
    <property type="protein sequence ID" value="QLH04622.1"/>
    <property type="molecule type" value="Genomic_DNA"/>
</dbReference>
<dbReference type="KEGG" id="nox:C5F49_04320"/>
<dbReference type="OrthoDB" id="386477at2157"/>